<protein>
    <submittedName>
        <fullName evidence="1">Uncharacterized protein</fullName>
    </submittedName>
</protein>
<gene>
    <name evidence="1" type="ORF">HanXRQr2_Chr15g0722441</name>
</gene>
<comment type="caution">
    <text evidence="1">The sequence shown here is derived from an EMBL/GenBank/DDBJ whole genome shotgun (WGS) entry which is preliminary data.</text>
</comment>
<keyword evidence="2" id="KW-1185">Reference proteome</keyword>
<name>A0A9K3E6Y8_HELAN</name>
<reference evidence="1" key="2">
    <citation type="submission" date="2020-06" db="EMBL/GenBank/DDBJ databases">
        <title>Helianthus annuus Genome sequencing and assembly Release 2.</title>
        <authorList>
            <person name="Gouzy J."/>
            <person name="Langlade N."/>
            <person name="Munos S."/>
        </authorList>
    </citation>
    <scope>NUCLEOTIDE SEQUENCE</scope>
    <source>
        <tissue evidence="1">Leaves</tissue>
    </source>
</reference>
<dbReference type="AlphaFoldDB" id="A0A9K3E6Y8"/>
<reference evidence="1" key="1">
    <citation type="journal article" date="2017" name="Nature">
        <title>The sunflower genome provides insights into oil metabolism, flowering and Asterid evolution.</title>
        <authorList>
            <person name="Badouin H."/>
            <person name="Gouzy J."/>
            <person name="Grassa C.J."/>
            <person name="Murat F."/>
            <person name="Staton S.E."/>
            <person name="Cottret L."/>
            <person name="Lelandais-Briere C."/>
            <person name="Owens G.L."/>
            <person name="Carrere S."/>
            <person name="Mayjonade B."/>
            <person name="Legrand L."/>
            <person name="Gill N."/>
            <person name="Kane N.C."/>
            <person name="Bowers J.E."/>
            <person name="Hubner S."/>
            <person name="Bellec A."/>
            <person name="Berard A."/>
            <person name="Berges H."/>
            <person name="Blanchet N."/>
            <person name="Boniface M.C."/>
            <person name="Brunel D."/>
            <person name="Catrice O."/>
            <person name="Chaidir N."/>
            <person name="Claudel C."/>
            <person name="Donnadieu C."/>
            <person name="Faraut T."/>
            <person name="Fievet G."/>
            <person name="Helmstetter N."/>
            <person name="King M."/>
            <person name="Knapp S.J."/>
            <person name="Lai Z."/>
            <person name="Le Paslier M.C."/>
            <person name="Lippi Y."/>
            <person name="Lorenzon L."/>
            <person name="Mandel J.R."/>
            <person name="Marage G."/>
            <person name="Marchand G."/>
            <person name="Marquand E."/>
            <person name="Bret-Mestries E."/>
            <person name="Morien E."/>
            <person name="Nambeesan S."/>
            <person name="Nguyen T."/>
            <person name="Pegot-Espagnet P."/>
            <person name="Pouilly N."/>
            <person name="Raftis F."/>
            <person name="Sallet E."/>
            <person name="Schiex T."/>
            <person name="Thomas J."/>
            <person name="Vandecasteele C."/>
            <person name="Vares D."/>
            <person name="Vear F."/>
            <person name="Vautrin S."/>
            <person name="Crespi M."/>
            <person name="Mangin B."/>
            <person name="Burke J.M."/>
            <person name="Salse J."/>
            <person name="Munos S."/>
            <person name="Vincourt P."/>
            <person name="Rieseberg L.H."/>
            <person name="Langlade N.B."/>
        </authorList>
    </citation>
    <scope>NUCLEOTIDE SEQUENCE</scope>
    <source>
        <tissue evidence="1">Leaves</tissue>
    </source>
</reference>
<dbReference type="Gramene" id="mRNA:HanXRQr2_Chr15g0722441">
    <property type="protein sequence ID" value="CDS:HanXRQr2_Chr15g0722441.1"/>
    <property type="gene ID" value="HanXRQr2_Chr15g0722441"/>
</dbReference>
<dbReference type="Proteomes" id="UP000215914">
    <property type="component" value="Unassembled WGS sequence"/>
</dbReference>
<proteinExistence type="predicted"/>
<accession>A0A9K3E6Y8</accession>
<sequence length="59" mass="6146">MFVTGAPSSSATPSFLLKKLTNCWYCLLVNPGIGLSSPSTQAAFGLTLSCFPFPGHHSG</sequence>
<evidence type="ECO:0000313" key="2">
    <source>
        <dbReference type="Proteomes" id="UP000215914"/>
    </source>
</evidence>
<organism evidence="1 2">
    <name type="scientific">Helianthus annuus</name>
    <name type="common">Common sunflower</name>
    <dbReference type="NCBI Taxonomy" id="4232"/>
    <lineage>
        <taxon>Eukaryota</taxon>
        <taxon>Viridiplantae</taxon>
        <taxon>Streptophyta</taxon>
        <taxon>Embryophyta</taxon>
        <taxon>Tracheophyta</taxon>
        <taxon>Spermatophyta</taxon>
        <taxon>Magnoliopsida</taxon>
        <taxon>eudicotyledons</taxon>
        <taxon>Gunneridae</taxon>
        <taxon>Pentapetalae</taxon>
        <taxon>asterids</taxon>
        <taxon>campanulids</taxon>
        <taxon>Asterales</taxon>
        <taxon>Asteraceae</taxon>
        <taxon>Asteroideae</taxon>
        <taxon>Heliantheae alliance</taxon>
        <taxon>Heliantheae</taxon>
        <taxon>Helianthus</taxon>
    </lineage>
</organism>
<evidence type="ECO:0000313" key="1">
    <source>
        <dbReference type="EMBL" id="KAF5767031.1"/>
    </source>
</evidence>
<dbReference type="EMBL" id="MNCJ02000330">
    <property type="protein sequence ID" value="KAF5767031.1"/>
    <property type="molecule type" value="Genomic_DNA"/>
</dbReference>